<feature type="region of interest" description="Disordered" evidence="1">
    <location>
        <begin position="25"/>
        <end position="48"/>
    </location>
</feature>
<evidence type="ECO:0000313" key="4">
    <source>
        <dbReference type="Proteomes" id="UP000215453"/>
    </source>
</evidence>
<dbReference type="Pfam" id="PF00646">
    <property type="entry name" value="F-box"/>
    <property type="match status" value="1"/>
</dbReference>
<feature type="domain" description="F-box" evidence="2">
    <location>
        <begin position="90"/>
        <end position="122"/>
    </location>
</feature>
<dbReference type="AlphaFoldDB" id="A0A1Y6LRW2"/>
<protein>
    <recommendedName>
        <fullName evidence="2">F-box domain-containing protein</fullName>
    </recommendedName>
</protein>
<evidence type="ECO:0000313" key="3">
    <source>
        <dbReference type="EMBL" id="SMY26158.1"/>
    </source>
</evidence>
<feature type="compositionally biased region" description="Polar residues" evidence="1">
    <location>
        <begin position="33"/>
        <end position="44"/>
    </location>
</feature>
<dbReference type="EMBL" id="LT882682">
    <property type="protein sequence ID" value="SMY26158.1"/>
    <property type="molecule type" value="Genomic_DNA"/>
</dbReference>
<sequence length="436" mass="49743">MDLPQTAHPSLQPFRDALLSSAKVPPQDAMSDWSMTEDTASEWSMSDDDMTERATPDLICSSANRLDQTAIEKQPRRGGSLDDVFAFTHLAVKILLHMRIKDLLVNAQRVSKQWKAIIDNSLRLQQALFFKPLPGGPILWEQGDFYQKMSSRVRDAGRSAEEFKDEAVACAACGCECACRCDLFNNCLDCDCGCNCSCDCDCDDHDRIVEDDEDMEVVTQRTVVFNNPFRRQVRRLHMSLRYFPGAGSRQSFESFGKALKRDSASWRRMLACQPPVDYANVRRAFGPVKSKDLATHTGDSFLTWHTLLGRDNRDWDYGDEVPVIFTREVKIAHDVQRIDYKTTKGFDVWDPTDFTLTLRIILKWQGTGIITIGCEPTETVDEVKQKILKLLNLPHHPSVALLYGGKAMRIGSLEEWDYEKGTYIWARVVRCECFYY</sequence>
<accession>A0A1Y6LRW2</accession>
<organism evidence="3 4">
    <name type="scientific">Zymoseptoria tritici ST99CH_1A5</name>
    <dbReference type="NCBI Taxonomy" id="1276529"/>
    <lineage>
        <taxon>Eukaryota</taxon>
        <taxon>Fungi</taxon>
        <taxon>Dikarya</taxon>
        <taxon>Ascomycota</taxon>
        <taxon>Pezizomycotina</taxon>
        <taxon>Dothideomycetes</taxon>
        <taxon>Dothideomycetidae</taxon>
        <taxon>Mycosphaerellales</taxon>
        <taxon>Mycosphaerellaceae</taxon>
        <taxon>Zymoseptoria</taxon>
    </lineage>
</organism>
<dbReference type="CDD" id="cd17039">
    <property type="entry name" value="Ubl_ubiquitin_like"/>
    <property type="match status" value="1"/>
</dbReference>
<reference evidence="3 4" key="1">
    <citation type="submission" date="2016-10" db="EMBL/GenBank/DDBJ databases">
        <authorList>
            <person name="Varghese N."/>
        </authorList>
    </citation>
    <scope>NUCLEOTIDE SEQUENCE [LARGE SCALE GENOMIC DNA]</scope>
</reference>
<name>A0A1Y6LRW2_ZYMTR</name>
<dbReference type="SUPFAM" id="SSF54236">
    <property type="entry name" value="Ubiquitin-like"/>
    <property type="match status" value="1"/>
</dbReference>
<proteinExistence type="predicted"/>
<evidence type="ECO:0000256" key="1">
    <source>
        <dbReference type="SAM" id="MobiDB-lite"/>
    </source>
</evidence>
<dbReference type="Proteomes" id="UP000215453">
    <property type="component" value="Chromosome 7"/>
</dbReference>
<gene>
    <name evidence="3" type="ORF">ZT1A5_G7600</name>
</gene>
<dbReference type="InterPro" id="IPR001810">
    <property type="entry name" value="F-box_dom"/>
</dbReference>
<evidence type="ECO:0000259" key="2">
    <source>
        <dbReference type="Pfam" id="PF00646"/>
    </source>
</evidence>
<dbReference type="InterPro" id="IPR029071">
    <property type="entry name" value="Ubiquitin-like_domsf"/>
</dbReference>